<dbReference type="Proteomes" id="UP000613160">
    <property type="component" value="Unassembled WGS sequence"/>
</dbReference>
<sequence>MRSPRLYLDTNAIIAFVEEQHVGLRSVFEKLEKGMCQFVTSQITLAEVLVRPMKEKQDWLITLYEELLHEDRFLDVRPIDLPLLRESAKLRVALNGKLPDSIHVATALSAKCSVLISSDKRLRVPPGLQRISVDDPDIDRLEGWPHA</sequence>
<keyword evidence="3" id="KW-1185">Reference proteome</keyword>
<evidence type="ECO:0000313" key="2">
    <source>
        <dbReference type="EMBL" id="GGD05516.1"/>
    </source>
</evidence>
<reference evidence="2" key="2">
    <citation type="submission" date="2020-09" db="EMBL/GenBank/DDBJ databases">
        <authorList>
            <person name="Sun Q."/>
            <person name="Zhou Y."/>
        </authorList>
    </citation>
    <scope>NUCLEOTIDE SEQUENCE</scope>
    <source>
        <strain evidence="2">CGMCC 1.15493</strain>
    </source>
</reference>
<evidence type="ECO:0000259" key="1">
    <source>
        <dbReference type="SMART" id="SM00670"/>
    </source>
</evidence>
<dbReference type="InterPro" id="IPR029060">
    <property type="entry name" value="PIN-like_dom_sf"/>
</dbReference>
<gene>
    <name evidence="2" type="ORF">GCM10011335_05530</name>
</gene>
<comment type="caution">
    <text evidence="2">The sequence shown here is derived from an EMBL/GenBank/DDBJ whole genome shotgun (WGS) entry which is preliminary data.</text>
</comment>
<name>A0A917D736_9HYPH</name>
<dbReference type="Gene3D" id="3.40.50.1010">
    <property type="entry name" value="5'-nuclease"/>
    <property type="match status" value="1"/>
</dbReference>
<protein>
    <recommendedName>
        <fullName evidence="1">PIN domain-containing protein</fullName>
    </recommendedName>
</protein>
<dbReference type="Pfam" id="PF01850">
    <property type="entry name" value="PIN"/>
    <property type="match status" value="1"/>
</dbReference>
<dbReference type="RefSeq" id="WP_188849010.1">
    <property type="nucleotide sequence ID" value="NZ_BMJJ01000001.1"/>
</dbReference>
<proteinExistence type="predicted"/>
<dbReference type="EMBL" id="BMJJ01000001">
    <property type="protein sequence ID" value="GGD05516.1"/>
    <property type="molecule type" value="Genomic_DNA"/>
</dbReference>
<dbReference type="SUPFAM" id="SSF88723">
    <property type="entry name" value="PIN domain-like"/>
    <property type="match status" value="1"/>
</dbReference>
<dbReference type="SMART" id="SM00670">
    <property type="entry name" value="PINc"/>
    <property type="match status" value="1"/>
</dbReference>
<reference evidence="2" key="1">
    <citation type="journal article" date="2014" name="Int. J. Syst. Evol. Microbiol.">
        <title>Complete genome sequence of Corynebacterium casei LMG S-19264T (=DSM 44701T), isolated from a smear-ripened cheese.</title>
        <authorList>
            <consortium name="US DOE Joint Genome Institute (JGI-PGF)"/>
            <person name="Walter F."/>
            <person name="Albersmeier A."/>
            <person name="Kalinowski J."/>
            <person name="Ruckert C."/>
        </authorList>
    </citation>
    <scope>NUCLEOTIDE SEQUENCE</scope>
    <source>
        <strain evidence="2">CGMCC 1.15493</strain>
    </source>
</reference>
<feature type="domain" description="PIN" evidence="1">
    <location>
        <begin position="4"/>
        <end position="124"/>
    </location>
</feature>
<accession>A0A917D736</accession>
<organism evidence="2 3">
    <name type="scientific">Aureimonas glaciei</name>
    <dbReference type="NCBI Taxonomy" id="1776957"/>
    <lineage>
        <taxon>Bacteria</taxon>
        <taxon>Pseudomonadati</taxon>
        <taxon>Pseudomonadota</taxon>
        <taxon>Alphaproteobacteria</taxon>
        <taxon>Hyphomicrobiales</taxon>
        <taxon>Aurantimonadaceae</taxon>
        <taxon>Aureimonas</taxon>
    </lineage>
</organism>
<evidence type="ECO:0000313" key="3">
    <source>
        <dbReference type="Proteomes" id="UP000613160"/>
    </source>
</evidence>
<dbReference type="AlphaFoldDB" id="A0A917D736"/>
<dbReference type="InterPro" id="IPR002716">
    <property type="entry name" value="PIN_dom"/>
</dbReference>